<evidence type="ECO:0000313" key="6">
    <source>
        <dbReference type="Proteomes" id="UP000199263"/>
    </source>
</evidence>
<dbReference type="Gene3D" id="1.10.10.10">
    <property type="entry name" value="Winged helix-like DNA-binding domain superfamily/Winged helix DNA-binding domain"/>
    <property type="match status" value="1"/>
</dbReference>
<keyword evidence="3" id="KW-0804">Transcription</keyword>
<reference evidence="5 6" key="1">
    <citation type="submission" date="2016-10" db="EMBL/GenBank/DDBJ databases">
        <authorList>
            <person name="de Groot N.N."/>
        </authorList>
    </citation>
    <scope>NUCLEOTIDE SEQUENCE [LARGE SCALE GENOMIC DNA]</scope>
    <source>
        <strain evidence="5 6">DSM 12992</strain>
    </source>
</reference>
<keyword evidence="1" id="KW-0805">Transcription regulation</keyword>
<dbReference type="InterPro" id="IPR037171">
    <property type="entry name" value="NagB/RpiA_transferase-like"/>
</dbReference>
<dbReference type="InterPro" id="IPR050313">
    <property type="entry name" value="Carb_Metab_HTH_regulators"/>
</dbReference>
<accession>A0A1I1MZK3</accession>
<dbReference type="SMART" id="SM01134">
    <property type="entry name" value="DeoRC"/>
    <property type="match status" value="1"/>
</dbReference>
<protein>
    <submittedName>
        <fullName evidence="5">DeoR family transcriptional regulator, fructose operon transcriptional repressor</fullName>
    </submittedName>
</protein>
<dbReference type="PANTHER" id="PTHR30363">
    <property type="entry name" value="HTH-TYPE TRANSCRIPTIONAL REGULATOR SRLR-RELATED"/>
    <property type="match status" value="1"/>
</dbReference>
<dbReference type="PRINTS" id="PR00037">
    <property type="entry name" value="HTHLACR"/>
</dbReference>
<dbReference type="SUPFAM" id="SSF46785">
    <property type="entry name" value="Winged helix' DNA-binding domain"/>
    <property type="match status" value="1"/>
</dbReference>
<dbReference type="PANTHER" id="PTHR30363:SF56">
    <property type="entry name" value="TRANSCRIPTIONAL REGULATOR, DEOR FAMILY"/>
    <property type="match status" value="1"/>
</dbReference>
<dbReference type="GO" id="GO:0003700">
    <property type="term" value="F:DNA-binding transcription factor activity"/>
    <property type="evidence" value="ECO:0007669"/>
    <property type="project" value="InterPro"/>
</dbReference>
<dbReference type="Gene3D" id="3.40.50.1360">
    <property type="match status" value="1"/>
</dbReference>
<dbReference type="STRING" id="119641.SAMN05421842_11323"/>
<feature type="domain" description="HTH deoR-type" evidence="4">
    <location>
        <begin position="3"/>
        <end position="58"/>
    </location>
</feature>
<dbReference type="SUPFAM" id="SSF100950">
    <property type="entry name" value="NagB/RpiA/CoA transferase-like"/>
    <property type="match status" value="1"/>
</dbReference>
<sequence>MFTEERCNIILQELKVKGIVSVMELVKMLDASESTIRRDLNNLHNEGLLKKIHGGAVLIGESTSLHDYMVNVRQSLNVDDKTQIAKYAASLIENGDIIYLDAGTTTEILIDFIKAKEITVVTNAIVHAKKLLEKNIKTFILGGELKIITEAVVGPTTVEDLKKYNFTKGFFGANGVSNQNGYTTPDINEAMVKAEAIKRCNEAFVLADESKLEEVSFITFGAIKDATLITSKIKDIDIKYDTNVVEVSKND</sequence>
<evidence type="ECO:0000313" key="5">
    <source>
        <dbReference type="EMBL" id="SFC90817.1"/>
    </source>
</evidence>
<dbReference type="Pfam" id="PF08220">
    <property type="entry name" value="HTH_DeoR"/>
    <property type="match status" value="1"/>
</dbReference>
<dbReference type="OrthoDB" id="9797223at2"/>
<gene>
    <name evidence="5" type="ORF">SAMN05421842_11323</name>
</gene>
<evidence type="ECO:0000256" key="2">
    <source>
        <dbReference type="ARBA" id="ARBA00023125"/>
    </source>
</evidence>
<dbReference type="InterPro" id="IPR018356">
    <property type="entry name" value="Tscrpt_reg_HTH_DeoR_CS"/>
</dbReference>
<dbReference type="PROSITE" id="PS51000">
    <property type="entry name" value="HTH_DEOR_2"/>
    <property type="match status" value="1"/>
</dbReference>
<dbReference type="PROSITE" id="PS00894">
    <property type="entry name" value="HTH_DEOR_1"/>
    <property type="match status" value="1"/>
</dbReference>
<dbReference type="InterPro" id="IPR036388">
    <property type="entry name" value="WH-like_DNA-bd_sf"/>
</dbReference>
<keyword evidence="2" id="KW-0238">DNA-binding</keyword>
<dbReference type="InterPro" id="IPR001034">
    <property type="entry name" value="DeoR_HTH"/>
</dbReference>
<evidence type="ECO:0000259" key="4">
    <source>
        <dbReference type="PROSITE" id="PS51000"/>
    </source>
</evidence>
<dbReference type="EMBL" id="FOMG01000013">
    <property type="protein sequence ID" value="SFC90817.1"/>
    <property type="molecule type" value="Genomic_DNA"/>
</dbReference>
<dbReference type="RefSeq" id="WP_090091346.1">
    <property type="nucleotide sequence ID" value="NZ_FOMG01000013.1"/>
</dbReference>
<evidence type="ECO:0000256" key="3">
    <source>
        <dbReference type="ARBA" id="ARBA00023163"/>
    </source>
</evidence>
<evidence type="ECO:0000256" key="1">
    <source>
        <dbReference type="ARBA" id="ARBA00023015"/>
    </source>
</evidence>
<dbReference type="GO" id="GO:0003677">
    <property type="term" value="F:DNA binding"/>
    <property type="evidence" value="ECO:0007669"/>
    <property type="project" value="UniProtKB-KW"/>
</dbReference>
<dbReference type="Pfam" id="PF00455">
    <property type="entry name" value="DeoRC"/>
    <property type="match status" value="1"/>
</dbReference>
<proteinExistence type="predicted"/>
<dbReference type="SMART" id="SM00420">
    <property type="entry name" value="HTH_DEOR"/>
    <property type="match status" value="1"/>
</dbReference>
<name>A0A1I1MZK3_9CLOT</name>
<organism evidence="5 6">
    <name type="scientific">Clostridium uliginosum</name>
    <dbReference type="NCBI Taxonomy" id="119641"/>
    <lineage>
        <taxon>Bacteria</taxon>
        <taxon>Bacillati</taxon>
        <taxon>Bacillota</taxon>
        <taxon>Clostridia</taxon>
        <taxon>Eubacteriales</taxon>
        <taxon>Clostridiaceae</taxon>
        <taxon>Clostridium</taxon>
    </lineage>
</organism>
<dbReference type="AlphaFoldDB" id="A0A1I1MZK3"/>
<keyword evidence="6" id="KW-1185">Reference proteome</keyword>
<dbReference type="InterPro" id="IPR014036">
    <property type="entry name" value="DeoR-like_C"/>
</dbReference>
<dbReference type="Proteomes" id="UP000199263">
    <property type="component" value="Unassembled WGS sequence"/>
</dbReference>
<dbReference type="InterPro" id="IPR036390">
    <property type="entry name" value="WH_DNA-bd_sf"/>
</dbReference>